<name>A0A348HFM9_9GAMM</name>
<keyword evidence="1" id="KW-0732">Signal</keyword>
<accession>A0A348HFM9</accession>
<gene>
    <name evidence="2" type="ORF">ZBT109_1675</name>
</gene>
<keyword evidence="3" id="KW-1185">Reference proteome</keyword>
<dbReference type="OrthoDB" id="8478010at2"/>
<evidence type="ECO:0000313" key="3">
    <source>
        <dbReference type="Proteomes" id="UP000267342"/>
    </source>
</evidence>
<feature type="chain" id="PRO_5016716922" evidence="1">
    <location>
        <begin position="26"/>
        <end position="199"/>
    </location>
</feature>
<organism evidence="2 3">
    <name type="scientific">Zymobacter palmae</name>
    <dbReference type="NCBI Taxonomy" id="33074"/>
    <lineage>
        <taxon>Bacteria</taxon>
        <taxon>Pseudomonadati</taxon>
        <taxon>Pseudomonadota</taxon>
        <taxon>Gammaproteobacteria</taxon>
        <taxon>Oceanospirillales</taxon>
        <taxon>Halomonadaceae</taxon>
        <taxon>Zymobacter group</taxon>
        <taxon>Zymobacter</taxon>
    </lineage>
</organism>
<evidence type="ECO:0000256" key="1">
    <source>
        <dbReference type="SAM" id="SignalP"/>
    </source>
</evidence>
<dbReference type="Proteomes" id="UP000267342">
    <property type="component" value="Chromosome"/>
</dbReference>
<dbReference type="PROSITE" id="PS51257">
    <property type="entry name" value="PROKAR_LIPOPROTEIN"/>
    <property type="match status" value="1"/>
</dbReference>
<dbReference type="RefSeq" id="WP_027705952.1">
    <property type="nucleotide sequence ID" value="NZ_AP018933.1"/>
</dbReference>
<protein>
    <submittedName>
        <fullName evidence="2">Rhs family protein</fullName>
    </submittedName>
</protein>
<evidence type="ECO:0000313" key="2">
    <source>
        <dbReference type="EMBL" id="BBG30431.1"/>
    </source>
</evidence>
<sequence>MSFSTKATALAGLSLLMALSGCSSAPLKGWTTEKSVDSFYGNTACNIRYLDPYRNPELSMGTRYYPFIIRTADGKMLFGIENNKNEPVGDVLVKIDSNPPIRISQSETEVQEGVSYQMPLAAARQNADTQELLRYARVLQSPITTASEESSRRIINQIRIGDVLRIRVIGLGVNGSSSIAEGEYPIDTNLIRSYGRCGL</sequence>
<reference evidence="2 3" key="1">
    <citation type="submission" date="2018-09" db="EMBL/GenBank/DDBJ databases">
        <title>Zymobacter palmae IAM14233 (=T109) whole genome analysis.</title>
        <authorList>
            <person name="Yanase H."/>
        </authorList>
    </citation>
    <scope>NUCLEOTIDE SEQUENCE [LARGE SCALE GENOMIC DNA]</scope>
    <source>
        <strain evidence="2 3">IAM14233</strain>
    </source>
</reference>
<feature type="signal peptide" evidence="1">
    <location>
        <begin position="1"/>
        <end position="25"/>
    </location>
</feature>
<proteinExistence type="predicted"/>
<dbReference type="KEGG" id="zpl:ZBT109_1675"/>
<dbReference type="EMBL" id="AP018933">
    <property type="protein sequence ID" value="BBG30431.1"/>
    <property type="molecule type" value="Genomic_DNA"/>
</dbReference>
<dbReference type="AlphaFoldDB" id="A0A348HFM9"/>